<protein>
    <submittedName>
        <fullName evidence="5">ATPase family associated with various cellular activities (AAA)</fullName>
    </submittedName>
</protein>
<evidence type="ECO:0000313" key="6">
    <source>
        <dbReference type="Proteomes" id="UP000243799"/>
    </source>
</evidence>
<dbReference type="GO" id="GO:0016887">
    <property type="term" value="F:ATP hydrolysis activity"/>
    <property type="evidence" value="ECO:0007669"/>
    <property type="project" value="InterPro"/>
</dbReference>
<dbReference type="Gene3D" id="1.10.8.60">
    <property type="match status" value="1"/>
</dbReference>
<dbReference type="CDD" id="cd00009">
    <property type="entry name" value="AAA"/>
    <property type="match status" value="1"/>
</dbReference>
<keyword evidence="3" id="KW-0067">ATP-binding</keyword>
<dbReference type="SUPFAM" id="SSF51126">
    <property type="entry name" value="Pectin lyase-like"/>
    <property type="match status" value="1"/>
</dbReference>
<sequence length="552" mass="58112">MTTASRDRTVLVDPERHGAYSSIGEALVDSVDGTVVSVAAGTYAETLEIVDRALTIRALEGADVVLDGTGADRPVVLAHGGRVGLHGLTLRAGGVAAVRADHAELTMSACSLRARYGPAVLVQGSGPVTITDTTIDGAEHGVVLEGASGVLENVTVDNVSGDGMIIGLGADPEIRSCTISGCGHRGLYVYQHSRPVVRDCRISRTGRAGIAVAHRAAPELSHNSVLDTRGVGIEVGADCGGSIEACDVENTAEPGILLAQGSTARLRTARGGTGPGSGGSRVDTLLAELDGMVGLRGVKAEVRSLVDEIQVNTWRTQAGLPTGVVSNHLVFAGAPGTGKTTVARTYGKLLGELGVLARGEFTEVSRRDLVGQYVGHTAEKTAEVFERALGGVLFIDEAYTLSRLAGSGGDFGQEAIDMLVKLMEDHRDDIAVIVAGYTREMDDFLAANPGLASRFSRTVEFENYSPDELVHIVERMVAAGEYDLDPRSHPVLAEHFARHTDEVNFGNARAARRLFEGMRTAQSSRLRGSGRIPQPAELRALCVDDVLLAIRR</sequence>
<keyword evidence="6" id="KW-1185">Reference proteome</keyword>
<dbReference type="SMART" id="SM00382">
    <property type="entry name" value="AAA"/>
    <property type="match status" value="1"/>
</dbReference>
<evidence type="ECO:0000256" key="1">
    <source>
        <dbReference type="ARBA" id="ARBA00010378"/>
    </source>
</evidence>
<dbReference type="InterPro" id="IPR012334">
    <property type="entry name" value="Pectin_lyas_fold"/>
</dbReference>
<dbReference type="InterPro" id="IPR039448">
    <property type="entry name" value="Beta_helix"/>
</dbReference>
<dbReference type="PANTHER" id="PTHR43392:SF2">
    <property type="entry name" value="AAA-TYPE ATPASE FAMILY PROTEIN _ ANKYRIN REPEAT FAMILY PROTEIN"/>
    <property type="match status" value="1"/>
</dbReference>
<dbReference type="InterPro" id="IPR006626">
    <property type="entry name" value="PbH1"/>
</dbReference>
<dbReference type="GO" id="GO:0005524">
    <property type="term" value="F:ATP binding"/>
    <property type="evidence" value="ECO:0007669"/>
    <property type="project" value="UniProtKB-KW"/>
</dbReference>
<reference evidence="6" key="1">
    <citation type="submission" date="2016-10" db="EMBL/GenBank/DDBJ databases">
        <authorList>
            <person name="Varghese N."/>
            <person name="Submissions S."/>
        </authorList>
    </citation>
    <scope>NUCLEOTIDE SEQUENCE [LARGE SCALE GENOMIC DNA]</scope>
    <source>
        <strain evidence="6">CGMCC 4.3568</strain>
    </source>
</reference>
<accession>A0A1I1AHS0</accession>
<evidence type="ECO:0000256" key="3">
    <source>
        <dbReference type="ARBA" id="ARBA00022840"/>
    </source>
</evidence>
<dbReference type="Gene3D" id="3.40.50.300">
    <property type="entry name" value="P-loop containing nucleotide triphosphate hydrolases"/>
    <property type="match status" value="1"/>
</dbReference>
<dbReference type="InterPro" id="IPR003959">
    <property type="entry name" value="ATPase_AAA_core"/>
</dbReference>
<dbReference type="InterPro" id="IPR000641">
    <property type="entry name" value="CbxX/CfxQ"/>
</dbReference>
<dbReference type="Gene3D" id="2.160.20.10">
    <property type="entry name" value="Single-stranded right-handed beta-helix, Pectin lyase-like"/>
    <property type="match status" value="1"/>
</dbReference>
<dbReference type="Pfam" id="PF00004">
    <property type="entry name" value="AAA"/>
    <property type="match status" value="1"/>
</dbReference>
<name>A0A1I1AHS0_9PSEU</name>
<dbReference type="Pfam" id="PF17866">
    <property type="entry name" value="AAA_lid_6"/>
    <property type="match status" value="1"/>
</dbReference>
<dbReference type="PRINTS" id="PR00819">
    <property type="entry name" value="CBXCFQXSUPER"/>
</dbReference>
<dbReference type="AlphaFoldDB" id="A0A1I1AHS0"/>
<dbReference type="Pfam" id="PF13229">
    <property type="entry name" value="Beta_helix"/>
    <property type="match status" value="1"/>
</dbReference>
<gene>
    <name evidence="5" type="ORF">SAMN05216266_10930</name>
</gene>
<dbReference type="STRING" id="490629.SAMN05216266_10930"/>
<feature type="domain" description="AAA+ ATPase" evidence="4">
    <location>
        <begin position="325"/>
        <end position="465"/>
    </location>
</feature>
<evidence type="ECO:0000259" key="4">
    <source>
        <dbReference type="SMART" id="SM00382"/>
    </source>
</evidence>
<dbReference type="InterPro" id="IPR050773">
    <property type="entry name" value="CbxX/CfxQ_RuBisCO_ESX"/>
</dbReference>
<dbReference type="OrthoDB" id="9806903at2"/>
<dbReference type="EMBL" id="FOKG01000009">
    <property type="protein sequence ID" value="SFB36010.1"/>
    <property type="molecule type" value="Genomic_DNA"/>
</dbReference>
<dbReference type="SMART" id="SM00710">
    <property type="entry name" value="PbH1"/>
    <property type="match status" value="5"/>
</dbReference>
<dbReference type="InterPro" id="IPR041627">
    <property type="entry name" value="AAA_lid_6"/>
</dbReference>
<dbReference type="FunFam" id="3.40.50.300:FF:000216">
    <property type="entry name" value="Type VII secretion ATPase EccA"/>
    <property type="match status" value="1"/>
</dbReference>
<dbReference type="PANTHER" id="PTHR43392">
    <property type="entry name" value="AAA-TYPE ATPASE FAMILY PROTEIN / ANKYRIN REPEAT FAMILY PROTEIN"/>
    <property type="match status" value="1"/>
</dbReference>
<proteinExistence type="inferred from homology"/>
<dbReference type="Proteomes" id="UP000243799">
    <property type="component" value="Unassembled WGS sequence"/>
</dbReference>
<dbReference type="InterPro" id="IPR011050">
    <property type="entry name" value="Pectin_lyase_fold/virulence"/>
</dbReference>
<dbReference type="SUPFAM" id="SSF52540">
    <property type="entry name" value="P-loop containing nucleoside triphosphate hydrolases"/>
    <property type="match status" value="1"/>
</dbReference>
<dbReference type="InterPro" id="IPR027417">
    <property type="entry name" value="P-loop_NTPase"/>
</dbReference>
<evidence type="ECO:0000313" key="5">
    <source>
        <dbReference type="EMBL" id="SFB36010.1"/>
    </source>
</evidence>
<keyword evidence="2" id="KW-0547">Nucleotide-binding</keyword>
<dbReference type="InterPro" id="IPR003593">
    <property type="entry name" value="AAA+_ATPase"/>
</dbReference>
<evidence type="ECO:0000256" key="2">
    <source>
        <dbReference type="ARBA" id="ARBA00022741"/>
    </source>
</evidence>
<comment type="similarity">
    <text evidence="1">Belongs to the CbxX/CfxQ family.</text>
</comment>
<organism evidence="5 6">
    <name type="scientific">Amycolatopsis marina</name>
    <dbReference type="NCBI Taxonomy" id="490629"/>
    <lineage>
        <taxon>Bacteria</taxon>
        <taxon>Bacillati</taxon>
        <taxon>Actinomycetota</taxon>
        <taxon>Actinomycetes</taxon>
        <taxon>Pseudonocardiales</taxon>
        <taxon>Pseudonocardiaceae</taxon>
        <taxon>Amycolatopsis</taxon>
    </lineage>
</organism>
<dbReference type="RefSeq" id="WP_091674053.1">
    <property type="nucleotide sequence ID" value="NZ_FOKG01000009.1"/>
</dbReference>